<name>A0AA40S4G2_9HYPH</name>
<organism evidence="1 2">
    <name type="scientific">Methylorubrum thiocyanatum</name>
    <dbReference type="NCBI Taxonomy" id="47958"/>
    <lineage>
        <taxon>Bacteria</taxon>
        <taxon>Pseudomonadati</taxon>
        <taxon>Pseudomonadota</taxon>
        <taxon>Alphaproteobacteria</taxon>
        <taxon>Hyphomicrobiales</taxon>
        <taxon>Methylobacteriaceae</taxon>
        <taxon>Methylorubrum</taxon>
    </lineage>
</organism>
<gene>
    <name evidence="1" type="ORF">HNR51_003504</name>
</gene>
<protein>
    <submittedName>
        <fullName evidence="1">Uncharacterized protein</fullName>
    </submittedName>
</protein>
<accession>A0AA40S4G2</accession>
<reference evidence="1 2" key="1">
    <citation type="submission" date="2020-08" db="EMBL/GenBank/DDBJ databases">
        <title>Genomic Encyclopedia of Type Strains, Phase IV (KMG-IV): sequencing the most valuable type-strain genomes for metagenomic binning, comparative biology and taxonomic classification.</title>
        <authorList>
            <person name="Goeker M."/>
        </authorList>
    </citation>
    <scope>NUCLEOTIDE SEQUENCE [LARGE SCALE GENOMIC DNA]</scope>
    <source>
        <strain evidence="1 2">DSM 11490</strain>
    </source>
</reference>
<comment type="caution">
    <text evidence="1">The sequence shown here is derived from an EMBL/GenBank/DDBJ whole genome shotgun (WGS) entry which is preliminary data.</text>
</comment>
<sequence length="53" mass="5486">MTQPDHGDFVLPVQTDPIVGLDRTASAAARGLADRSPALAVMAELAARAGRVE</sequence>
<dbReference type="RefSeq" id="WP_012455692.1">
    <property type="nucleotide sequence ID" value="NZ_BPRF01000010.1"/>
</dbReference>
<dbReference type="EMBL" id="JACJIB010000006">
    <property type="protein sequence ID" value="MBA8914411.1"/>
    <property type="molecule type" value="Genomic_DNA"/>
</dbReference>
<dbReference type="AlphaFoldDB" id="A0AA40S4G2"/>
<keyword evidence="2" id="KW-1185">Reference proteome</keyword>
<dbReference type="Proteomes" id="UP000543554">
    <property type="component" value="Unassembled WGS sequence"/>
</dbReference>
<evidence type="ECO:0000313" key="1">
    <source>
        <dbReference type="EMBL" id="MBA8914411.1"/>
    </source>
</evidence>
<proteinExistence type="predicted"/>
<evidence type="ECO:0000313" key="2">
    <source>
        <dbReference type="Proteomes" id="UP000543554"/>
    </source>
</evidence>